<dbReference type="EMBL" id="BMAT01013801">
    <property type="protein sequence ID" value="GFS20597.1"/>
    <property type="molecule type" value="Genomic_DNA"/>
</dbReference>
<dbReference type="SMART" id="SM00201">
    <property type="entry name" value="SO"/>
    <property type="match status" value="1"/>
</dbReference>
<keyword evidence="4" id="KW-0547">Nucleotide-binding</keyword>
<dbReference type="GO" id="GO:0004386">
    <property type="term" value="F:helicase activity"/>
    <property type="evidence" value="ECO:0007669"/>
    <property type="project" value="UniProtKB-KW"/>
</dbReference>
<keyword evidence="2" id="KW-0732">Signal</keyword>
<evidence type="ECO:0000256" key="2">
    <source>
        <dbReference type="SAM" id="SignalP"/>
    </source>
</evidence>
<dbReference type="PROSITE" id="PS00524">
    <property type="entry name" value="SMB_1"/>
    <property type="match status" value="1"/>
</dbReference>
<evidence type="ECO:0000259" key="3">
    <source>
        <dbReference type="PROSITE" id="PS50958"/>
    </source>
</evidence>
<keyword evidence="4" id="KW-0347">Helicase</keyword>
<feature type="chain" id="PRO_5043685784" evidence="2">
    <location>
        <begin position="25"/>
        <end position="819"/>
    </location>
</feature>
<keyword evidence="4" id="KW-0378">Hydrolase</keyword>
<keyword evidence="4" id="KW-0067">ATP-binding</keyword>
<comment type="caution">
    <text evidence="4">The sequence shown here is derived from an EMBL/GenBank/DDBJ whole genome shotgun (WGS) entry which is preliminary data.</text>
</comment>
<dbReference type="PROSITE" id="PS50958">
    <property type="entry name" value="SMB_2"/>
    <property type="match status" value="1"/>
</dbReference>
<dbReference type="AlphaFoldDB" id="A0AAV4JCS1"/>
<dbReference type="SUPFAM" id="SSF90188">
    <property type="entry name" value="Somatomedin B domain"/>
    <property type="match status" value="1"/>
</dbReference>
<organism evidence="4 5">
    <name type="scientific">Elysia marginata</name>
    <dbReference type="NCBI Taxonomy" id="1093978"/>
    <lineage>
        <taxon>Eukaryota</taxon>
        <taxon>Metazoa</taxon>
        <taxon>Spiralia</taxon>
        <taxon>Lophotrochozoa</taxon>
        <taxon>Mollusca</taxon>
        <taxon>Gastropoda</taxon>
        <taxon>Heterobranchia</taxon>
        <taxon>Euthyneura</taxon>
        <taxon>Panpulmonata</taxon>
        <taxon>Sacoglossa</taxon>
        <taxon>Placobranchoidea</taxon>
        <taxon>Plakobranchidae</taxon>
        <taxon>Elysia</taxon>
    </lineage>
</organism>
<dbReference type="InterPro" id="IPR036024">
    <property type="entry name" value="Somatomedin_B-like_dom_sf"/>
</dbReference>
<name>A0AAV4JCS1_9GAST</name>
<reference evidence="4 5" key="1">
    <citation type="journal article" date="2021" name="Elife">
        <title>Chloroplast acquisition without the gene transfer in kleptoplastic sea slugs, Plakobranchus ocellatus.</title>
        <authorList>
            <person name="Maeda T."/>
            <person name="Takahashi S."/>
            <person name="Yoshida T."/>
            <person name="Shimamura S."/>
            <person name="Takaki Y."/>
            <person name="Nagai Y."/>
            <person name="Toyoda A."/>
            <person name="Suzuki Y."/>
            <person name="Arimoto A."/>
            <person name="Ishii H."/>
            <person name="Satoh N."/>
            <person name="Nishiyama T."/>
            <person name="Hasebe M."/>
            <person name="Maruyama T."/>
            <person name="Minagawa J."/>
            <person name="Obokata J."/>
            <person name="Shigenobu S."/>
        </authorList>
    </citation>
    <scope>NUCLEOTIDE SEQUENCE [LARGE SCALE GENOMIC DNA]</scope>
</reference>
<sequence length="819" mass="91230">MSRLLWCVLHAWFWATICHVTVDGNVDFSDIKLTVSTLEDIREVLEDDAARRTLQSLCSSKDVSCEDRCARDSGKSSVPSKEANVSWLIIITSDSLLRPPQQSSSSSPSSSSLSISSLSSLSSSSSSSPSSAATLASSSTYLSFHKYLFDRDTHDAQNPGLQEEPTGVFPAELLNSIDISGVPPNTLTIRFGTPVIFLWSLHSPKRMNGTRCLAVPSKLLTEKSKRQTRLKDKQKTEMTPLRLFLDKGLELLISEEIEESYSKSESAHCSRLSLREVCFCDAQCLAYGDCCWDFHEFCPHEVQKLNESPLRHAQAECVGAYNYLVYKDGGASVSRGHGIATNLTIRDLEDSLRSGNVVVTDTDTGIQYKSAEDFASLNPGLEKQEAKRRLSYWTPKLMFLYLQGIEDLINLLKESTAILSDDVRLAFQPDGIASVARQCPLQNILTCPGAISFRLTNVSFVCESLPNATALWGQRSASMGTHIPGSTGLQRVDGDVADLIRDKARLATRTLFQVEQNKPQECSDRFFNPVSISKTYSFTTLLDLHNMERLRLVPELKSYKWRSIECKNAPAPEYQSPGTTGNHSSCQPNVVCNKGLLYVNGVCGHPAMMMLHVKSTNGENQISSKVKVVLKDLFDELSGSLNQPSKLVVYQHLNSCLISDPSENGSSSRQDYYGLYYVLEHQLEPSTTFHLPASKLIADALKHGNTKNLSPLQAEICFYVYWETPKSETLRKLLIERDNLLNDFGNGRMGLIDNAMRRGLCPQIPWPWRDNLIYDNPNVVCERLLTRPENAHVRSNISRHSQACLLLVSSLLLLLLFLV</sequence>
<evidence type="ECO:0000313" key="4">
    <source>
        <dbReference type="EMBL" id="GFS20597.1"/>
    </source>
</evidence>
<feature type="signal peptide" evidence="2">
    <location>
        <begin position="1"/>
        <end position="24"/>
    </location>
</feature>
<proteinExistence type="predicted"/>
<dbReference type="Pfam" id="PF01033">
    <property type="entry name" value="Somatomedin_B"/>
    <property type="match status" value="1"/>
</dbReference>
<protein>
    <submittedName>
        <fullName evidence="4">ATP-dependent DNA helicase PIF1</fullName>
    </submittedName>
</protein>
<evidence type="ECO:0000313" key="5">
    <source>
        <dbReference type="Proteomes" id="UP000762676"/>
    </source>
</evidence>
<dbReference type="Proteomes" id="UP000762676">
    <property type="component" value="Unassembled WGS sequence"/>
</dbReference>
<accession>A0AAV4JCS1</accession>
<evidence type="ECO:0000256" key="1">
    <source>
        <dbReference type="ARBA" id="ARBA00023157"/>
    </source>
</evidence>
<gene>
    <name evidence="4" type="ORF">ElyMa_006903500</name>
</gene>
<keyword evidence="5" id="KW-1185">Reference proteome</keyword>
<feature type="domain" description="SMB" evidence="3">
    <location>
        <begin position="261"/>
        <end position="303"/>
    </location>
</feature>
<dbReference type="InterPro" id="IPR001212">
    <property type="entry name" value="Somatomedin_B_dom"/>
</dbReference>
<keyword evidence="1" id="KW-1015">Disulfide bond</keyword>
<dbReference type="Gene3D" id="4.10.410.20">
    <property type="match status" value="1"/>
</dbReference>